<dbReference type="Gene3D" id="2.60.200.30">
    <property type="entry name" value="Probable inorganic polyphosphate/atp-NAD kinase, domain 2"/>
    <property type="match status" value="1"/>
</dbReference>
<evidence type="ECO:0000313" key="8">
    <source>
        <dbReference type="Proteomes" id="UP000070544"/>
    </source>
</evidence>
<gene>
    <name evidence="7" type="ORF">M427DRAFT_58806</name>
</gene>
<evidence type="ECO:0000256" key="4">
    <source>
        <dbReference type="ARBA" id="ARBA00022857"/>
    </source>
</evidence>
<evidence type="ECO:0000313" key="7">
    <source>
        <dbReference type="EMBL" id="KXS13261.1"/>
    </source>
</evidence>
<dbReference type="AlphaFoldDB" id="A0A139A8V9"/>
<keyword evidence="2" id="KW-0808">Transferase</keyword>
<keyword evidence="8" id="KW-1185">Reference proteome</keyword>
<dbReference type="PANTHER" id="PTHR20275">
    <property type="entry name" value="NAD KINASE"/>
    <property type="match status" value="1"/>
</dbReference>
<dbReference type="InterPro" id="IPR016064">
    <property type="entry name" value="NAD/diacylglycerol_kinase_sf"/>
</dbReference>
<comment type="similarity">
    <text evidence="1">Belongs to the NAD kinase family.</text>
</comment>
<dbReference type="SUPFAM" id="SSF111331">
    <property type="entry name" value="NAD kinase/diacylglycerol kinase-like"/>
    <property type="match status" value="1"/>
</dbReference>
<evidence type="ECO:0000256" key="3">
    <source>
        <dbReference type="ARBA" id="ARBA00022777"/>
    </source>
</evidence>
<organism evidence="7 8">
    <name type="scientific">Gonapodya prolifera (strain JEL478)</name>
    <name type="common">Monoblepharis prolifera</name>
    <dbReference type="NCBI Taxonomy" id="1344416"/>
    <lineage>
        <taxon>Eukaryota</taxon>
        <taxon>Fungi</taxon>
        <taxon>Fungi incertae sedis</taxon>
        <taxon>Chytridiomycota</taxon>
        <taxon>Chytridiomycota incertae sedis</taxon>
        <taxon>Monoblepharidomycetes</taxon>
        <taxon>Monoblepharidales</taxon>
        <taxon>Gonapodyaceae</taxon>
        <taxon>Gonapodya</taxon>
    </lineage>
</organism>
<dbReference type="Pfam" id="PF01513">
    <property type="entry name" value="NAD_kinase"/>
    <property type="match status" value="1"/>
</dbReference>
<dbReference type="Pfam" id="PF20143">
    <property type="entry name" value="NAD_kinase_C"/>
    <property type="match status" value="1"/>
</dbReference>
<dbReference type="GO" id="GO:0019674">
    <property type="term" value="P:NAD+ metabolic process"/>
    <property type="evidence" value="ECO:0007669"/>
    <property type="project" value="InterPro"/>
</dbReference>
<reference evidence="7 8" key="1">
    <citation type="journal article" date="2015" name="Genome Biol. Evol.">
        <title>Phylogenomic analyses indicate that early fungi evolved digesting cell walls of algal ancestors of land plants.</title>
        <authorList>
            <person name="Chang Y."/>
            <person name="Wang S."/>
            <person name="Sekimoto S."/>
            <person name="Aerts A.L."/>
            <person name="Choi C."/>
            <person name="Clum A."/>
            <person name="LaButti K.M."/>
            <person name="Lindquist E.A."/>
            <person name="Yee Ngan C."/>
            <person name="Ohm R.A."/>
            <person name="Salamov A.A."/>
            <person name="Grigoriev I.V."/>
            <person name="Spatafora J.W."/>
            <person name="Berbee M.L."/>
        </authorList>
    </citation>
    <scope>NUCLEOTIDE SEQUENCE [LARGE SCALE GENOMIC DNA]</scope>
    <source>
        <strain evidence="7 8">JEL478</strain>
    </source>
</reference>
<dbReference type="Gene3D" id="3.40.50.10330">
    <property type="entry name" value="Probable inorganic polyphosphate/atp-NAD kinase, domain 1"/>
    <property type="match status" value="1"/>
</dbReference>
<feature type="region of interest" description="Disordered" evidence="6">
    <location>
        <begin position="440"/>
        <end position="512"/>
    </location>
</feature>
<feature type="compositionally biased region" description="Acidic residues" evidence="6">
    <location>
        <begin position="450"/>
        <end position="460"/>
    </location>
</feature>
<evidence type="ECO:0000256" key="5">
    <source>
        <dbReference type="ARBA" id="ARBA00023027"/>
    </source>
</evidence>
<dbReference type="PANTHER" id="PTHR20275:SF26">
    <property type="entry name" value="NADH KINASE POS5, MITOCHONDRIAL"/>
    <property type="match status" value="1"/>
</dbReference>
<proteinExistence type="inferred from homology"/>
<dbReference type="InterPro" id="IPR017438">
    <property type="entry name" value="ATP-NAD_kinase_N"/>
</dbReference>
<keyword evidence="4" id="KW-0521">NADP</keyword>
<dbReference type="InterPro" id="IPR017437">
    <property type="entry name" value="ATP-NAD_kinase_PpnK-typ_C"/>
</dbReference>
<dbReference type="GO" id="GO:0006741">
    <property type="term" value="P:NADP+ biosynthetic process"/>
    <property type="evidence" value="ECO:0007669"/>
    <property type="project" value="InterPro"/>
</dbReference>
<dbReference type="EMBL" id="KQ965780">
    <property type="protein sequence ID" value="KXS13261.1"/>
    <property type="molecule type" value="Genomic_DNA"/>
</dbReference>
<feature type="compositionally biased region" description="Polar residues" evidence="6">
    <location>
        <begin position="24"/>
        <end position="34"/>
    </location>
</feature>
<dbReference type="GO" id="GO:0003951">
    <property type="term" value="F:NAD+ kinase activity"/>
    <property type="evidence" value="ECO:0007669"/>
    <property type="project" value="InterPro"/>
</dbReference>
<feature type="compositionally biased region" description="Basic and acidic residues" evidence="6">
    <location>
        <begin position="461"/>
        <end position="472"/>
    </location>
</feature>
<dbReference type="OrthoDB" id="24581at2759"/>
<dbReference type="InterPro" id="IPR002504">
    <property type="entry name" value="NADK"/>
</dbReference>
<evidence type="ECO:0000256" key="6">
    <source>
        <dbReference type="SAM" id="MobiDB-lite"/>
    </source>
</evidence>
<keyword evidence="3 7" id="KW-0418">Kinase</keyword>
<name>A0A139A8V9_GONPJ</name>
<keyword evidence="5" id="KW-0520">NAD</keyword>
<dbReference type="HAMAP" id="MF_00361">
    <property type="entry name" value="NAD_kinase"/>
    <property type="match status" value="1"/>
</dbReference>
<evidence type="ECO:0000256" key="1">
    <source>
        <dbReference type="ARBA" id="ARBA00010995"/>
    </source>
</evidence>
<evidence type="ECO:0000256" key="2">
    <source>
        <dbReference type="ARBA" id="ARBA00022679"/>
    </source>
</evidence>
<dbReference type="STRING" id="1344416.A0A139A8V9"/>
<feature type="region of interest" description="Disordered" evidence="6">
    <location>
        <begin position="22"/>
        <end position="50"/>
    </location>
</feature>
<feature type="compositionally biased region" description="Basic and acidic residues" evidence="6">
    <location>
        <begin position="498"/>
        <end position="512"/>
    </location>
</feature>
<accession>A0A139A8V9</accession>
<protein>
    <submittedName>
        <fullName evidence="7">ATP-NAD kinase</fullName>
    </submittedName>
</protein>
<sequence length="512" mass="55799">MVPLLTSSLPPKLPLAIRPAAQYKNGNGNDNSPSHAKPNSHHQLGPGADGVHMECDLAVEARGRAGGVVQRVAENYGMYTVQWIDEERREAQPPRTVLFFKKPNERKTMHALRDISKFLLRQYPTTNIVLEPLVHDELERVDSELAARCFTVESAGGANQNGTKAQEQEQEHPDPPCLEYTRVADLVIALGGDGTLLHLAKMFPYEVPPVLCFSMGTLGFLMPFDVAEHAAVISGIMEPPFTTTTFTPRMRIQVQMRDKDGERAKLFGRETGVEDDGVEHHYVAQFMNELLLHRGGSPSMVTLSCQVDGEFFTRTTGDGVIFATPTGSTAYALASGGPLVHPLIPSIQLCPVCPQSLSFRSILLPPDSFVRIQVDKPGHGKKGTTGVEVSGDGRVVGHVGEGGAVELQTSPFPVPTINRPAHRVTWVRDTNELLRWNIGFHTPGARDEDGSASESDESEREELADADIERKMGRMLTSRRMSSGFGCDSSKPARRGSKGGDLEDHAGGEPRG</sequence>
<dbReference type="Proteomes" id="UP000070544">
    <property type="component" value="Unassembled WGS sequence"/>
</dbReference>